<evidence type="ECO:0000313" key="4">
    <source>
        <dbReference type="Proteomes" id="UP001154282"/>
    </source>
</evidence>
<dbReference type="EMBL" id="CAMGYJ010000006">
    <property type="protein sequence ID" value="CAI0431631.1"/>
    <property type="molecule type" value="Genomic_DNA"/>
</dbReference>
<dbReference type="InterPro" id="IPR001878">
    <property type="entry name" value="Znf_CCHC"/>
</dbReference>
<proteinExistence type="predicted"/>
<dbReference type="Proteomes" id="UP001154282">
    <property type="component" value="Unassembled WGS sequence"/>
</dbReference>
<keyword evidence="1" id="KW-0862">Zinc</keyword>
<dbReference type="AlphaFoldDB" id="A0AAV0LBH3"/>
<dbReference type="Gene3D" id="4.10.60.10">
    <property type="entry name" value="Zinc finger, CCHC-type"/>
    <property type="match status" value="1"/>
</dbReference>
<dbReference type="PROSITE" id="PS50158">
    <property type="entry name" value="ZF_CCHC"/>
    <property type="match status" value="1"/>
</dbReference>
<protein>
    <recommendedName>
        <fullName evidence="2">CCHC-type domain-containing protein</fullName>
    </recommendedName>
</protein>
<accession>A0AAV0LBH3</accession>
<reference evidence="3" key="1">
    <citation type="submission" date="2022-08" db="EMBL/GenBank/DDBJ databases">
        <authorList>
            <person name="Gutierrez-Valencia J."/>
        </authorList>
    </citation>
    <scope>NUCLEOTIDE SEQUENCE</scope>
</reference>
<dbReference type="Pfam" id="PF00098">
    <property type="entry name" value="zf-CCHC"/>
    <property type="match status" value="1"/>
</dbReference>
<dbReference type="GO" id="GO:0008270">
    <property type="term" value="F:zinc ion binding"/>
    <property type="evidence" value="ECO:0007669"/>
    <property type="project" value="UniProtKB-KW"/>
</dbReference>
<comment type="caution">
    <text evidence="3">The sequence shown here is derived from an EMBL/GenBank/DDBJ whole genome shotgun (WGS) entry which is preliminary data.</text>
</comment>
<organism evidence="3 4">
    <name type="scientific">Linum tenue</name>
    <dbReference type="NCBI Taxonomy" id="586396"/>
    <lineage>
        <taxon>Eukaryota</taxon>
        <taxon>Viridiplantae</taxon>
        <taxon>Streptophyta</taxon>
        <taxon>Embryophyta</taxon>
        <taxon>Tracheophyta</taxon>
        <taxon>Spermatophyta</taxon>
        <taxon>Magnoliopsida</taxon>
        <taxon>eudicotyledons</taxon>
        <taxon>Gunneridae</taxon>
        <taxon>Pentapetalae</taxon>
        <taxon>rosids</taxon>
        <taxon>fabids</taxon>
        <taxon>Malpighiales</taxon>
        <taxon>Linaceae</taxon>
        <taxon>Linum</taxon>
    </lineage>
</organism>
<feature type="non-terminal residue" evidence="3">
    <location>
        <position position="1"/>
    </location>
</feature>
<dbReference type="GO" id="GO:0003676">
    <property type="term" value="F:nucleic acid binding"/>
    <property type="evidence" value="ECO:0007669"/>
    <property type="project" value="InterPro"/>
</dbReference>
<dbReference type="SUPFAM" id="SSF57756">
    <property type="entry name" value="Retrovirus zinc finger-like domains"/>
    <property type="match status" value="1"/>
</dbReference>
<sequence length="102" mass="11343">QGLPKCYKCGKSGHVRAECPNKGQSREKAYAVAWSGSEDESEYDESEIQGYMAFANRDDGSSSSRSLGDELHYIPTEDPVADLLTKSFTTSLHWFLTSKLML</sequence>
<dbReference type="InterPro" id="IPR036875">
    <property type="entry name" value="Znf_CCHC_sf"/>
</dbReference>
<keyword evidence="1" id="KW-0863">Zinc-finger</keyword>
<gene>
    <name evidence="3" type="ORF">LITE_LOCUS23099</name>
</gene>
<name>A0AAV0LBH3_9ROSI</name>
<dbReference type="SMART" id="SM00343">
    <property type="entry name" value="ZnF_C2HC"/>
    <property type="match status" value="1"/>
</dbReference>
<feature type="domain" description="CCHC-type" evidence="2">
    <location>
        <begin position="5"/>
        <end position="21"/>
    </location>
</feature>
<keyword evidence="1" id="KW-0479">Metal-binding</keyword>
<keyword evidence="4" id="KW-1185">Reference proteome</keyword>
<evidence type="ECO:0000256" key="1">
    <source>
        <dbReference type="PROSITE-ProRule" id="PRU00047"/>
    </source>
</evidence>
<evidence type="ECO:0000259" key="2">
    <source>
        <dbReference type="PROSITE" id="PS50158"/>
    </source>
</evidence>
<evidence type="ECO:0000313" key="3">
    <source>
        <dbReference type="EMBL" id="CAI0431631.1"/>
    </source>
</evidence>